<protein>
    <submittedName>
        <fullName evidence="3">PilC/PilY family type IV pilus protein</fullName>
    </submittedName>
</protein>
<evidence type="ECO:0000259" key="2">
    <source>
        <dbReference type="PROSITE" id="PS50234"/>
    </source>
</evidence>
<dbReference type="EMBL" id="CP099959">
    <property type="protein sequence ID" value="XCC58394.1"/>
    <property type="molecule type" value="Genomic_DNA"/>
</dbReference>
<evidence type="ECO:0000313" key="3">
    <source>
        <dbReference type="EMBL" id="XCC58394.1"/>
    </source>
</evidence>
<accession>A0AAU8A3X5</accession>
<dbReference type="InterPro" id="IPR011047">
    <property type="entry name" value="Quinoprotein_ADH-like_sf"/>
</dbReference>
<organism evidence="3">
    <name type="scientific">Polynucleobacter sp. UK-FUSCHL-C3</name>
    <dbReference type="NCBI Taxonomy" id="2955208"/>
    <lineage>
        <taxon>Bacteria</taxon>
        <taxon>Pseudomonadati</taxon>
        <taxon>Pseudomonadota</taxon>
        <taxon>Betaproteobacteria</taxon>
        <taxon>Burkholderiales</taxon>
        <taxon>Burkholderiaceae</taxon>
        <taxon>Polynucleobacter</taxon>
    </lineage>
</organism>
<dbReference type="SMART" id="SM00327">
    <property type="entry name" value="VWA"/>
    <property type="match status" value="1"/>
</dbReference>
<gene>
    <name evidence="3" type="ORF">NKE59_03640</name>
</gene>
<dbReference type="SUPFAM" id="SSF50998">
    <property type="entry name" value="Quinoprotein alcohol dehydrogenase-like"/>
    <property type="match status" value="1"/>
</dbReference>
<feature type="signal peptide" evidence="1">
    <location>
        <begin position="1"/>
        <end position="26"/>
    </location>
</feature>
<reference evidence="3" key="1">
    <citation type="submission" date="2022-06" db="EMBL/GenBank/DDBJ databases">
        <title>New Polynucleobacter species.</title>
        <authorList>
            <person name="Hahn M.W."/>
        </authorList>
    </citation>
    <scope>NUCLEOTIDE SEQUENCE</scope>
    <source>
        <strain evidence="3">UK-FUSCHL-C3</strain>
    </source>
</reference>
<keyword evidence="1" id="KW-0732">Signal</keyword>
<dbReference type="SUPFAM" id="SSF63825">
    <property type="entry name" value="YWTD domain"/>
    <property type="match status" value="1"/>
</dbReference>
<dbReference type="SUPFAM" id="SSF53300">
    <property type="entry name" value="vWA-like"/>
    <property type="match status" value="1"/>
</dbReference>
<feature type="chain" id="PRO_5043829293" evidence="1">
    <location>
        <begin position="27"/>
        <end position="1192"/>
    </location>
</feature>
<dbReference type="RefSeq" id="WP_353439621.1">
    <property type="nucleotide sequence ID" value="NZ_CP099959.1"/>
</dbReference>
<dbReference type="Pfam" id="PF13519">
    <property type="entry name" value="VWA_2"/>
    <property type="match status" value="1"/>
</dbReference>
<feature type="domain" description="VWFA" evidence="2">
    <location>
        <begin position="326"/>
        <end position="499"/>
    </location>
</feature>
<name>A0AAU8A3X5_9BURK</name>
<proteinExistence type="predicted"/>
<dbReference type="PROSITE" id="PS50234">
    <property type="entry name" value="VWFA"/>
    <property type="match status" value="1"/>
</dbReference>
<dbReference type="InterPro" id="IPR036465">
    <property type="entry name" value="vWFA_dom_sf"/>
</dbReference>
<dbReference type="AlphaFoldDB" id="A0AAU8A3X5"/>
<dbReference type="CDD" id="cd00198">
    <property type="entry name" value="vWFA"/>
    <property type="match status" value="1"/>
</dbReference>
<sequence>MGVAQMKIKLLTCLSFITIFASNSFAKLPPQGISGGAATANIYLMLDTSGSMSATVQGNVSTPAKGGLQVGSQVNLAEYASDGRLWLYDAAYGRFLISSNGTLQTSFIPSLGAPLALKRGASGSMLALFRSGTVRYLVVYSNSGVVQKTLTVSNAGSFMDQICYNNQNNTVVLVDATGHFVVNLATNGVSPKYAFTRTSPLSTRRPTNSSFMGCAFAGGNYYISASGYGTYRFVPGANVITQVTLTQYTELAIDSVNPNLFYGITPGSITRINATTLVPTTIISTGVFNSSYALTISPLNTNIISFANSLPQVYVYTNNLQTDTYSPTVTTMTRLDVAKQVIRDVLQDSEFNKRAYFGLMTWDSNAVRRVDIGPSSNAQILSVLQGALSPYGGTDLYRAMQAASSYLSSSSFSSNASTCSKTIIIVISDGDWSNASLANNIASTLYSTRGIETYAIGFGNGIGNTANYQSLSIAGKSSPTSPMYANDSAQLKDRLKQALYVALASSFTSVAPTVMPSSQIGNLVIQPTFEYNSTGQWKGYLKAYTLSSSLTPSSLLWEFGANLNSTSPNSRKLWTVAPNLPLPANTGFNNFLSGYVPTSLKSAIFGPNNVVTDTDATTLLNFVRGFDAYDENSNNSTSDTRWKLQDIFHSRPIFIGVPKSSISSDSSFAGAEVYYEARDPGSYARFYASYKNRREIVLAGSNSGVLHAIDAKTGTELWGFIPPPMLRKLSELPSTNPSTGKKTSVSIYGIDGTLSARDLYVDGQWKTYVAITYGLGRRAVTVIDVTNPDVPKHIFSIDNVYEGGQWVLYRWDANGNQSQHNSTDTGNYSYRSLAYTTSSPVFAFMSDLISRYIPILILGAGTTGTEIASGNVIYYIDIDGNDSGIVVERTTVGPWTSLTGFASFPQNDISTDVEVIESGRSERMKGRYGVEMFIPNSNGVLQTADFSGTSVGAVNLANSPRTIFNSETTVTNDRLITMPISISRNTSRKGVDDINIIFGTGDMDRLAIAGTSPDNYIYSIQNSEASLMSSSPVLTTASLGSTASSSAQCPLPSTSAGWKLQINSLNGVSKSGATIAMTYGKLASRIVQYGSSALIGIYAPQTSSACSMGNSCFFERDAACGYSKNSSCFSNAMIGGISVFGDAVFIGVSGNAGSESLAGGFNRTDNLISGKGNFTSTSSSGSLTVYGKQRKR</sequence>
<dbReference type="Gene3D" id="3.40.50.410">
    <property type="entry name" value="von Willebrand factor, type A domain"/>
    <property type="match status" value="1"/>
</dbReference>
<dbReference type="InterPro" id="IPR002035">
    <property type="entry name" value="VWF_A"/>
</dbReference>
<evidence type="ECO:0000256" key="1">
    <source>
        <dbReference type="SAM" id="SignalP"/>
    </source>
</evidence>